<evidence type="ECO:0000313" key="2">
    <source>
        <dbReference type="EnsemblMetazoa" id="CJA09350.1"/>
    </source>
</evidence>
<dbReference type="Gene3D" id="3.30.160.20">
    <property type="match status" value="1"/>
</dbReference>
<dbReference type="InterPro" id="IPR036412">
    <property type="entry name" value="HAD-like_sf"/>
</dbReference>
<dbReference type="Proteomes" id="UP000005237">
    <property type="component" value="Unassembled WGS sequence"/>
</dbReference>
<proteinExistence type="predicted"/>
<dbReference type="InterPro" id="IPR023214">
    <property type="entry name" value="HAD_sf"/>
</dbReference>
<reference evidence="2" key="2">
    <citation type="submission" date="2022-06" db="UniProtKB">
        <authorList>
            <consortium name="EnsemblMetazoa"/>
        </authorList>
    </citation>
    <scope>IDENTIFICATION</scope>
    <source>
        <strain evidence="2">DF5081</strain>
    </source>
</reference>
<dbReference type="GO" id="GO:0006396">
    <property type="term" value="P:RNA processing"/>
    <property type="evidence" value="ECO:0007669"/>
    <property type="project" value="InterPro"/>
</dbReference>
<dbReference type="GO" id="GO:0008251">
    <property type="term" value="F:tRNA-specific adenosine deaminase activity"/>
    <property type="evidence" value="ECO:0007669"/>
    <property type="project" value="TreeGrafter"/>
</dbReference>
<feature type="domain" description="A to I editase" evidence="1">
    <location>
        <begin position="169"/>
        <end position="496"/>
    </location>
</feature>
<organism evidence="2 3">
    <name type="scientific">Caenorhabditis japonica</name>
    <dbReference type="NCBI Taxonomy" id="281687"/>
    <lineage>
        <taxon>Eukaryota</taxon>
        <taxon>Metazoa</taxon>
        <taxon>Ecdysozoa</taxon>
        <taxon>Nematoda</taxon>
        <taxon>Chromadorea</taxon>
        <taxon>Rhabditida</taxon>
        <taxon>Rhabditina</taxon>
        <taxon>Rhabditomorpha</taxon>
        <taxon>Rhabditoidea</taxon>
        <taxon>Rhabditidae</taxon>
        <taxon>Peloderinae</taxon>
        <taxon>Caenorhabditis</taxon>
    </lineage>
</organism>
<dbReference type="GO" id="GO:0003725">
    <property type="term" value="F:double-stranded RNA binding"/>
    <property type="evidence" value="ECO:0007669"/>
    <property type="project" value="TreeGrafter"/>
</dbReference>
<dbReference type="Pfam" id="PF00035">
    <property type="entry name" value="dsrm"/>
    <property type="match status" value="1"/>
</dbReference>
<accession>A0A8R1DS26</accession>
<dbReference type="InterPro" id="IPR014720">
    <property type="entry name" value="dsRBD_dom"/>
</dbReference>
<dbReference type="InterPro" id="IPR002466">
    <property type="entry name" value="A_deamin"/>
</dbReference>
<dbReference type="SUPFAM" id="SSF54768">
    <property type="entry name" value="dsRNA-binding domain-like"/>
    <property type="match status" value="1"/>
</dbReference>
<evidence type="ECO:0000313" key="3">
    <source>
        <dbReference type="Proteomes" id="UP000005237"/>
    </source>
</evidence>
<protein>
    <submittedName>
        <fullName evidence="2">A to I editase domain-containing protein</fullName>
    </submittedName>
</protein>
<sequence>MSEEMQVEEAKPNQIGLLMAEENVPDYVKETVERSGKNPMSLFSELYVQLTSEVPTFEFYVRNQNDGTAKFYCSTELDGERIEGSTKSKKKEAKLSCALKGLAVVLKHVSESVIPEVKFEENTTFFELLREHTYAKFYELCKTNAAIYGFEKVIASVFLKFNDQLQIISLSTGNKGLRGDKVVSDGTALIDCHAEILARRGLLRFLYSEILKYSQDANTSIFMKVKGTQKLVLRPGISFHLFINTAPCGAGRIDNKAKDESVKTVNALSRLRFKIDKGMGTILGEADEFEDPQTFDGIIMGERMRTMSCSDKLLRANVLGVQGALLSHFVEPIYYSSIAVAEKNNVERLQRAVFGRAASYQPKKPYRVQSVVIGECQVEDVEQSTSATARSAMSSVNWNLADGTVEVLKTSDGKVHDKDMAGVDVERPSRLCKQQLGELMVHVCAITQTKTDQPVRYDELKAGCKSYETEKKAFIAWLRQQDLGIWQKKPREFQMFNMPEPVTHVIFDFDGLLVDTESAYTKANSILLKEFGKEFTMDLKRSI</sequence>
<dbReference type="AlphaFoldDB" id="A0A8R1DS26"/>
<name>A0A8R1DS26_CAEJA</name>
<dbReference type="CDD" id="cd00048">
    <property type="entry name" value="DSRM_SF"/>
    <property type="match status" value="1"/>
</dbReference>
<dbReference type="PANTHER" id="PTHR10910:SF62">
    <property type="entry name" value="AT07585P-RELATED"/>
    <property type="match status" value="1"/>
</dbReference>
<dbReference type="SUPFAM" id="SSF56784">
    <property type="entry name" value="HAD-like"/>
    <property type="match status" value="1"/>
</dbReference>
<dbReference type="Pfam" id="PF02137">
    <property type="entry name" value="A_deamin"/>
    <property type="match status" value="1"/>
</dbReference>
<dbReference type="SMART" id="SM00552">
    <property type="entry name" value="ADEAMc"/>
    <property type="match status" value="1"/>
</dbReference>
<dbReference type="GO" id="GO:0005730">
    <property type="term" value="C:nucleolus"/>
    <property type="evidence" value="ECO:0007669"/>
    <property type="project" value="TreeGrafter"/>
</dbReference>
<dbReference type="GO" id="GO:0003726">
    <property type="term" value="F:double-stranded RNA adenosine deaminase activity"/>
    <property type="evidence" value="ECO:0007669"/>
    <property type="project" value="TreeGrafter"/>
</dbReference>
<dbReference type="GO" id="GO:0006382">
    <property type="term" value="P:adenosine to inosine editing"/>
    <property type="evidence" value="ECO:0007669"/>
    <property type="project" value="TreeGrafter"/>
</dbReference>
<reference evidence="3" key="1">
    <citation type="submission" date="2010-08" db="EMBL/GenBank/DDBJ databases">
        <authorList>
            <consortium name="Caenorhabditis japonica Sequencing Consortium"/>
            <person name="Wilson R.K."/>
        </authorList>
    </citation>
    <scope>NUCLEOTIDE SEQUENCE [LARGE SCALE GENOMIC DNA]</scope>
    <source>
        <strain evidence="3">DF5081</strain>
    </source>
</reference>
<dbReference type="InterPro" id="IPR023198">
    <property type="entry name" value="PGP-like_dom2"/>
</dbReference>
<dbReference type="PANTHER" id="PTHR10910">
    <property type="entry name" value="EUKARYOTE SPECIFIC DSRNA BINDING PROTEIN"/>
    <property type="match status" value="1"/>
</dbReference>
<dbReference type="PROSITE" id="PS50141">
    <property type="entry name" value="A_DEAMIN_EDITASE"/>
    <property type="match status" value="1"/>
</dbReference>
<dbReference type="GO" id="GO:0005737">
    <property type="term" value="C:cytoplasm"/>
    <property type="evidence" value="ECO:0007669"/>
    <property type="project" value="TreeGrafter"/>
</dbReference>
<dbReference type="Gene3D" id="3.40.50.1000">
    <property type="entry name" value="HAD superfamily/HAD-like"/>
    <property type="match status" value="1"/>
</dbReference>
<dbReference type="Gene3D" id="1.10.150.240">
    <property type="entry name" value="Putative phosphatase, domain 2"/>
    <property type="match status" value="1"/>
</dbReference>
<keyword evidence="3" id="KW-1185">Reference proteome</keyword>
<evidence type="ECO:0000259" key="1">
    <source>
        <dbReference type="PROSITE" id="PS50141"/>
    </source>
</evidence>
<dbReference type="EnsemblMetazoa" id="CJA09350.1">
    <property type="protein sequence ID" value="CJA09350.1"/>
    <property type="gene ID" value="WBGene00128555"/>
</dbReference>